<reference evidence="9 10" key="1">
    <citation type="submission" date="2014-07" db="EMBL/GenBank/DDBJ databases">
        <authorList>
            <person name="McCorrison J."/>
            <person name="Sanka R."/>
            <person name="Torralba M."/>
            <person name="Gillis M."/>
            <person name="Haft D.H."/>
            <person name="Methe B."/>
            <person name="Sutton G."/>
            <person name="Nelson K.E."/>
        </authorList>
    </citation>
    <scope>NUCLEOTIDE SEQUENCE [LARGE SCALE GENOMIC DNA]</scope>
    <source>
        <strain evidence="9 10">DNF00314</strain>
    </source>
</reference>
<proteinExistence type="inferred from homology"/>
<evidence type="ECO:0000256" key="7">
    <source>
        <dbReference type="RuleBase" id="RU363037"/>
    </source>
</evidence>
<evidence type="ECO:0000256" key="1">
    <source>
        <dbReference type="ARBA" id="ARBA00022598"/>
    </source>
</evidence>
<evidence type="ECO:0000313" key="9">
    <source>
        <dbReference type="EMBL" id="KGF48160.1"/>
    </source>
</evidence>
<sequence>MKGRFAPSPTGRMHLGNLWVAILSYLSTRRQKGQFVIRIEDIDRQRSKQEFSELMLDDLEWLGFEWDEGPRVSNNDRQYYQSYRGHYYESQLNEWSSKDIIYPCYCNRSRLQTIMSAPHFGELIPIYDGRCRDAGVKIFNEIAHKKVPSYRLKVKSCLIEYIDFWQGLVSVHIEEGLHDFILKRSDGMYAYHLASVLDDIAMGITEVLRGCDLLEPTVFQIYLYQLLGKKVPVYKHAPLLMDTHGHRLSKRQQSITIQELRQMGYSSHQIIGLLVEKTKLVDSRYVSSSGISLDELLDVSLDQDVLKKSTIIL</sequence>
<keyword evidence="5 7" id="KW-0067">ATP-binding</keyword>
<keyword evidence="3 7" id="KW-0547">Nucleotide-binding</keyword>
<dbReference type="Proteomes" id="UP000029628">
    <property type="component" value="Unassembled WGS sequence"/>
</dbReference>
<dbReference type="AlphaFoldDB" id="A0A096AMY9"/>
<keyword evidence="1 7" id="KW-0436">Ligase</keyword>
<dbReference type="PANTHER" id="PTHR43311">
    <property type="entry name" value="GLUTAMATE--TRNA LIGASE"/>
    <property type="match status" value="1"/>
</dbReference>
<dbReference type="InterPro" id="IPR014729">
    <property type="entry name" value="Rossmann-like_a/b/a_fold"/>
</dbReference>
<comment type="similarity">
    <text evidence="7">Belongs to the class-I aminoacyl-tRNA synthetase family.</text>
</comment>
<dbReference type="GO" id="GO:0004818">
    <property type="term" value="F:glutamate-tRNA ligase activity"/>
    <property type="evidence" value="ECO:0007669"/>
    <property type="project" value="TreeGrafter"/>
</dbReference>
<keyword evidence="7" id="KW-0648">Protein biosynthesis</keyword>
<evidence type="ECO:0000313" key="10">
    <source>
        <dbReference type="Proteomes" id="UP000029628"/>
    </source>
</evidence>
<keyword evidence="6 7" id="KW-0030">Aminoacyl-tRNA synthetase</keyword>
<protein>
    <submittedName>
        <fullName evidence="9">Glutamyl-Q tRNA(Asp) ligase</fullName>
    </submittedName>
</protein>
<gene>
    <name evidence="9" type="ORF">HMPREF0872_00755</name>
</gene>
<keyword evidence="2" id="KW-0479">Metal-binding</keyword>
<dbReference type="NCBIfam" id="NF004315">
    <property type="entry name" value="PRK05710.1-4"/>
    <property type="match status" value="1"/>
</dbReference>
<dbReference type="RefSeq" id="WP_038151066.1">
    <property type="nucleotide sequence ID" value="NZ_JRNT01000005.1"/>
</dbReference>
<evidence type="ECO:0000256" key="4">
    <source>
        <dbReference type="ARBA" id="ARBA00022833"/>
    </source>
</evidence>
<dbReference type="PROSITE" id="PS00178">
    <property type="entry name" value="AA_TRNA_LIGASE_I"/>
    <property type="match status" value="1"/>
</dbReference>
<dbReference type="Gene3D" id="3.40.50.620">
    <property type="entry name" value="HUPs"/>
    <property type="match status" value="1"/>
</dbReference>
<dbReference type="InterPro" id="IPR049940">
    <property type="entry name" value="GluQ/Sye"/>
</dbReference>
<dbReference type="NCBIfam" id="NF004314">
    <property type="entry name" value="PRK05710.1-3"/>
    <property type="match status" value="1"/>
</dbReference>
<organism evidence="9 10">
    <name type="scientific">Veillonella montpellierensis DNF00314</name>
    <dbReference type="NCBI Taxonomy" id="1401067"/>
    <lineage>
        <taxon>Bacteria</taxon>
        <taxon>Bacillati</taxon>
        <taxon>Bacillota</taxon>
        <taxon>Negativicutes</taxon>
        <taxon>Veillonellales</taxon>
        <taxon>Veillonellaceae</taxon>
        <taxon>Veillonella</taxon>
    </lineage>
</organism>
<keyword evidence="4" id="KW-0862">Zinc</keyword>
<dbReference type="InterPro" id="IPR020058">
    <property type="entry name" value="Glu/Gln-tRNA-synth_Ib_cat-dom"/>
</dbReference>
<dbReference type="GO" id="GO:0005829">
    <property type="term" value="C:cytosol"/>
    <property type="evidence" value="ECO:0007669"/>
    <property type="project" value="TreeGrafter"/>
</dbReference>
<dbReference type="PRINTS" id="PR00987">
    <property type="entry name" value="TRNASYNTHGLU"/>
</dbReference>
<evidence type="ECO:0000256" key="6">
    <source>
        <dbReference type="ARBA" id="ARBA00023146"/>
    </source>
</evidence>
<evidence type="ECO:0000259" key="8">
    <source>
        <dbReference type="Pfam" id="PF00749"/>
    </source>
</evidence>
<dbReference type="EMBL" id="JRNT01000005">
    <property type="protein sequence ID" value="KGF48160.1"/>
    <property type="molecule type" value="Genomic_DNA"/>
</dbReference>
<name>A0A096AMY9_9FIRM</name>
<feature type="domain" description="Glutamyl/glutaminyl-tRNA synthetase class Ib catalytic" evidence="8">
    <location>
        <begin position="3"/>
        <end position="274"/>
    </location>
</feature>
<dbReference type="Pfam" id="PF00749">
    <property type="entry name" value="tRNA-synt_1c"/>
    <property type="match status" value="1"/>
</dbReference>
<dbReference type="GO" id="GO:0005524">
    <property type="term" value="F:ATP binding"/>
    <property type="evidence" value="ECO:0007669"/>
    <property type="project" value="UniProtKB-KW"/>
</dbReference>
<dbReference type="GO" id="GO:0006424">
    <property type="term" value="P:glutamyl-tRNA aminoacylation"/>
    <property type="evidence" value="ECO:0007669"/>
    <property type="project" value="TreeGrafter"/>
</dbReference>
<evidence type="ECO:0000256" key="3">
    <source>
        <dbReference type="ARBA" id="ARBA00022741"/>
    </source>
</evidence>
<dbReference type="InterPro" id="IPR001412">
    <property type="entry name" value="aa-tRNA-synth_I_CS"/>
</dbReference>
<dbReference type="eggNOG" id="COG0008">
    <property type="taxonomic scope" value="Bacteria"/>
</dbReference>
<evidence type="ECO:0000256" key="5">
    <source>
        <dbReference type="ARBA" id="ARBA00022840"/>
    </source>
</evidence>
<dbReference type="SUPFAM" id="SSF52374">
    <property type="entry name" value="Nucleotidylyl transferase"/>
    <property type="match status" value="1"/>
</dbReference>
<comment type="caution">
    <text evidence="9">The sequence shown here is derived from an EMBL/GenBank/DDBJ whole genome shotgun (WGS) entry which is preliminary data.</text>
</comment>
<evidence type="ECO:0000256" key="2">
    <source>
        <dbReference type="ARBA" id="ARBA00022723"/>
    </source>
</evidence>
<dbReference type="InterPro" id="IPR000924">
    <property type="entry name" value="Glu/Gln-tRNA-synth"/>
</dbReference>
<accession>A0A096AMY9</accession>
<dbReference type="PANTHER" id="PTHR43311:SF1">
    <property type="entry name" value="GLUTAMYL-Q TRNA(ASP) SYNTHETASE"/>
    <property type="match status" value="1"/>
</dbReference>
<keyword evidence="10" id="KW-1185">Reference proteome</keyword>